<reference evidence="3 4" key="3">
    <citation type="journal article" date="2011" name="Nat. Chem. Biol.">
        <title>Reveromycin A biosynthesis uses RevG and RevJ for stereospecific spiroacetal formation.</title>
        <authorList>
            <person name="Takahashi S."/>
            <person name="Toyoda A."/>
            <person name="Sekiyama Y."/>
            <person name="Takagi H."/>
            <person name="Nogawa T."/>
            <person name="Uramoto M."/>
            <person name="Suzuki R."/>
            <person name="Koshino H."/>
            <person name="Kumano T."/>
            <person name="Panthee S."/>
            <person name="Dairi T."/>
            <person name="Ishikawa J."/>
            <person name="Ikeda H."/>
            <person name="Sakaki Y."/>
            <person name="Osada H."/>
        </authorList>
    </citation>
    <scope>NUCLEOTIDE SEQUENCE [LARGE SCALE GENOMIC DNA]</scope>
    <source>
        <strain evidence="3 4">SN-593</strain>
    </source>
</reference>
<dbReference type="PIRSF" id="PIRSF002741">
    <property type="entry name" value="MppA"/>
    <property type="match status" value="1"/>
</dbReference>
<dbReference type="GO" id="GO:1904680">
    <property type="term" value="F:peptide transmembrane transporter activity"/>
    <property type="evidence" value="ECO:0007669"/>
    <property type="project" value="TreeGrafter"/>
</dbReference>
<dbReference type="Proteomes" id="UP000595703">
    <property type="component" value="Chromosome"/>
</dbReference>
<accession>A0A7U3VS30</accession>
<evidence type="ECO:0000256" key="1">
    <source>
        <dbReference type="SAM" id="SignalP"/>
    </source>
</evidence>
<dbReference type="GO" id="GO:0015833">
    <property type="term" value="P:peptide transport"/>
    <property type="evidence" value="ECO:0007669"/>
    <property type="project" value="TreeGrafter"/>
</dbReference>
<proteinExistence type="predicted"/>
<keyword evidence="1" id="KW-0732">Signal</keyword>
<protein>
    <recommendedName>
        <fullName evidence="2">Solute-binding protein family 5 domain-containing protein</fullName>
    </recommendedName>
</protein>
<dbReference type="InterPro" id="IPR000914">
    <property type="entry name" value="SBP_5_dom"/>
</dbReference>
<dbReference type="CDD" id="cd08512">
    <property type="entry name" value="PBP2_NikA_DppA_OppA_like_7"/>
    <property type="match status" value="1"/>
</dbReference>
<feature type="signal peptide" evidence="1">
    <location>
        <begin position="1"/>
        <end position="32"/>
    </location>
</feature>
<dbReference type="Gene3D" id="3.10.105.10">
    <property type="entry name" value="Dipeptide-binding Protein, Domain 3"/>
    <property type="match status" value="1"/>
</dbReference>
<dbReference type="Pfam" id="PF00496">
    <property type="entry name" value="SBP_bac_5"/>
    <property type="match status" value="1"/>
</dbReference>
<dbReference type="AlphaFoldDB" id="A0A7U3VS30"/>
<gene>
    <name evidence="3" type="ORF">RVR_8906</name>
</gene>
<dbReference type="InterPro" id="IPR030678">
    <property type="entry name" value="Peptide/Ni-bd"/>
</dbReference>
<dbReference type="KEGG" id="arev:RVR_8906"/>
<reference evidence="3 4" key="1">
    <citation type="journal article" date="2010" name="J. Bacteriol.">
        <title>Biochemical characterization of a novel indole prenyltransferase from Streptomyces sp. SN-593.</title>
        <authorList>
            <person name="Takahashi S."/>
            <person name="Takagi H."/>
            <person name="Toyoda A."/>
            <person name="Uramoto M."/>
            <person name="Nogawa T."/>
            <person name="Ueki M."/>
            <person name="Sakaki Y."/>
            <person name="Osada H."/>
        </authorList>
    </citation>
    <scope>NUCLEOTIDE SEQUENCE [LARGE SCALE GENOMIC DNA]</scope>
    <source>
        <strain evidence="3 4">SN-593</strain>
    </source>
</reference>
<dbReference type="Gene3D" id="3.90.76.10">
    <property type="entry name" value="Dipeptide-binding Protein, Domain 1"/>
    <property type="match status" value="1"/>
</dbReference>
<reference evidence="3 4" key="4">
    <citation type="journal article" date="2020" name="Sci. Rep.">
        <title>beta-carboline chemical signals induce reveromycin production through a LuxR family regulator in Streptomyces sp. SN-593.</title>
        <authorList>
            <person name="Panthee S."/>
            <person name="Kito N."/>
            <person name="Hayashi T."/>
            <person name="Shimizu T."/>
            <person name="Ishikawa J."/>
            <person name="Hamamoto H."/>
            <person name="Osada H."/>
            <person name="Takahashi S."/>
        </authorList>
    </citation>
    <scope>NUCLEOTIDE SEQUENCE [LARGE SCALE GENOMIC DNA]</scope>
    <source>
        <strain evidence="3 4">SN-593</strain>
    </source>
</reference>
<evidence type="ECO:0000313" key="4">
    <source>
        <dbReference type="Proteomes" id="UP000595703"/>
    </source>
</evidence>
<organism evidence="3 4">
    <name type="scientific">Actinacidiphila reveromycinica</name>
    <dbReference type="NCBI Taxonomy" id="659352"/>
    <lineage>
        <taxon>Bacteria</taxon>
        <taxon>Bacillati</taxon>
        <taxon>Actinomycetota</taxon>
        <taxon>Actinomycetes</taxon>
        <taxon>Kitasatosporales</taxon>
        <taxon>Streptomycetaceae</taxon>
        <taxon>Actinacidiphila</taxon>
    </lineage>
</organism>
<feature type="chain" id="PRO_5032488089" description="Solute-binding protein family 5 domain-containing protein" evidence="1">
    <location>
        <begin position="33"/>
        <end position="530"/>
    </location>
</feature>
<feature type="domain" description="Solute-binding protein family 5" evidence="2">
    <location>
        <begin position="86"/>
        <end position="442"/>
    </location>
</feature>
<dbReference type="RefSeq" id="WP_202237359.1">
    <property type="nucleotide sequence ID" value="NZ_AP018365.1"/>
</dbReference>
<keyword evidence="4" id="KW-1185">Reference proteome</keyword>
<name>A0A7U3VS30_9ACTN</name>
<dbReference type="GO" id="GO:0043190">
    <property type="term" value="C:ATP-binding cassette (ABC) transporter complex"/>
    <property type="evidence" value="ECO:0007669"/>
    <property type="project" value="InterPro"/>
</dbReference>
<sequence length="530" mass="56097">MSTTSRTRATAGLATAVALVCLAACTANRSSASGSGGSAATDSVFTMPLSTSVSADPVQSTDIGNLKIIRAAYEGLVNEKAGTYDVEPGLAAKWTTTDNKTWTFTLRQGVKFADGTAFTADAVVTNFARYKKLGGQVGSLLDGVESITAPDAGTVKITLATADSGFIDYLPMAVIVSPKALSAHASDSAKAWLSENTDGTGPYQTAAPLTGSTRELVRNTGYWGGWSGRHVSKIVFTAPADNATALEELERGDIDRVENIPLAPYLAQLRGNKDVSVYQAAGTQIDEIQMNTQHGPLANKLLRQAVTYAYDYQAAIKAAYDGAATVPAGGLPTGFSGADSSLTPYRQDLAKAKELLAQSGKKNVTLTVWWDEADNVAFEKAETLVLKSSLAAIGIKVDIVGTSFQAMSKAAASPSNSPDFNFLWHGAITADPVEYLGGYFQAKYIGGYNWSFYKSTAFDTALAKASAATSTSARDQALDQAQQDLRDDAPALFVATPKKIEVVNSRFTGFTVHPIDYGYDIDFYALRLKS</sequence>
<dbReference type="PANTHER" id="PTHR30290">
    <property type="entry name" value="PERIPLASMIC BINDING COMPONENT OF ABC TRANSPORTER"/>
    <property type="match status" value="1"/>
</dbReference>
<evidence type="ECO:0000259" key="2">
    <source>
        <dbReference type="Pfam" id="PF00496"/>
    </source>
</evidence>
<dbReference type="EMBL" id="AP018365">
    <property type="protein sequence ID" value="BBB01473.1"/>
    <property type="molecule type" value="Genomic_DNA"/>
</dbReference>
<dbReference type="SUPFAM" id="SSF53850">
    <property type="entry name" value="Periplasmic binding protein-like II"/>
    <property type="match status" value="1"/>
</dbReference>
<evidence type="ECO:0000313" key="3">
    <source>
        <dbReference type="EMBL" id="BBB01473.1"/>
    </source>
</evidence>
<dbReference type="Gene3D" id="3.40.190.10">
    <property type="entry name" value="Periplasmic binding protein-like II"/>
    <property type="match status" value="1"/>
</dbReference>
<dbReference type="InterPro" id="IPR039424">
    <property type="entry name" value="SBP_5"/>
</dbReference>
<dbReference type="GO" id="GO:0042597">
    <property type="term" value="C:periplasmic space"/>
    <property type="evidence" value="ECO:0007669"/>
    <property type="project" value="UniProtKB-ARBA"/>
</dbReference>
<reference evidence="3 4" key="2">
    <citation type="journal article" date="2011" name="J. Antibiot.">
        <title>Furaquinocins I and J: novel polyketide isoprenoid hybrid compounds from Streptomyces reveromyceticus SN-593.</title>
        <authorList>
            <person name="Panthee S."/>
            <person name="Takahashi S."/>
            <person name="Takagi H."/>
            <person name="Nogawa T."/>
            <person name="Oowada E."/>
            <person name="Uramoto M."/>
            <person name="Osada H."/>
        </authorList>
    </citation>
    <scope>NUCLEOTIDE SEQUENCE [LARGE SCALE GENOMIC DNA]</scope>
    <source>
        <strain evidence="3 4">SN-593</strain>
    </source>
</reference>